<organism evidence="3 4">
    <name type="scientific">Shewanella avicenniae</name>
    <dbReference type="NCBI Taxonomy" id="2814294"/>
    <lineage>
        <taxon>Bacteria</taxon>
        <taxon>Pseudomonadati</taxon>
        <taxon>Pseudomonadota</taxon>
        <taxon>Gammaproteobacteria</taxon>
        <taxon>Alteromonadales</taxon>
        <taxon>Shewanellaceae</taxon>
        <taxon>Shewanella</taxon>
    </lineage>
</organism>
<proteinExistence type="predicted"/>
<evidence type="ECO:0000256" key="1">
    <source>
        <dbReference type="SAM" id="MobiDB-lite"/>
    </source>
</evidence>
<feature type="compositionally biased region" description="Low complexity" evidence="1">
    <location>
        <begin position="885"/>
        <end position="894"/>
    </location>
</feature>
<dbReference type="InterPro" id="IPR015406">
    <property type="entry name" value="GpJ_CSF"/>
</dbReference>
<accession>A0ABX7QMZ3</accession>
<dbReference type="InterPro" id="IPR053171">
    <property type="entry name" value="Viral_Tip_Attach_Protein"/>
</dbReference>
<dbReference type="Pfam" id="PF09327">
    <property type="entry name" value="Phage_Tail_Tip"/>
    <property type="match status" value="1"/>
</dbReference>
<feature type="compositionally biased region" description="Polar residues" evidence="1">
    <location>
        <begin position="903"/>
        <end position="914"/>
    </location>
</feature>
<evidence type="ECO:0000313" key="3">
    <source>
        <dbReference type="EMBL" id="QSX32629.1"/>
    </source>
</evidence>
<sequence>MSDIIEGTLKGVPVGKLLFNRLGIDAWWEVDAGKWVRDALMPSVPDFSNDALNQQQMVKNPIEARRTIYGRAMVSGPMVYAEESGDDNEYLHIVIPLAAHKCDAIEEIWFDDVLVWDGALNSDYRDHARIKIHLGDQTNADSELVAEASNWTTEHVGVGITYIYVRLLNDGEFWTSGVPNVKALVRGKPVYDPRKDSTIGGSGNHIVSDDSTWEWSDNWALCVLDFTLFEAGIGAAVSEVNMTSFANAANDSDQRVIYNESGDSERRYTCNGTCTQAQSPTSILEKMLTAGAGMMAYIGGEYTLTSGVYQGPYVIELTEDDLAGNIELRPFNARANLFNTVKGTFVDPDSAYQATDFPPYESDYYRNQDNGEYITSDVDYPFTQSVYTAQRLAKLALEMNRAGQQISVPVNMIGLAINVGMVIKLNLPRLGINAEYQVLDREVKLGDPVYLTLRITSAELYDYAMGSYTIKPLTPPLNLPDPSVVPSPKNLTWTSFDSDASQLGQLTWEAPGGVSSYRYRIEIQSGDFLAYQMNITGTVLTVPRIDAGNYTVKVWAINMFSNRSNNPAELLLAVATAPPLIGIDVDASLFELRITPRTAVSTATSTVFNVKGGETENVADATDIGTGKTVVWTGLRSGWSYYLWAQTVNDYGISEWFGPVAVSTSSDNTRLTDSLADSITESMLGQALLSKIDLATQSGSALADNLAAVRQSIDDAKQQLLLAQFDISTNQQDRVAFNARIALLDEARELIDSRLGELGDQVGTIGTRISNVETENAGTAARLSAVEASSEQSASRVASLEQASDEQALSIDDLETVNASQSSRLTNVEQTNASQAQSLTQLQTQQNSQGTSIANLQQTTADQALEIQQIEAEQGNQSSRINNLQQASSDQAQQFSELETELNDQSSRVSQVEATTATQAQSLTQLQTQQNNQGTSIANLQQTTADQALEMQQIEAEQGQHSSSINTLQQASSDYAQQISELETESNDQDVRITELTKTSIDSAERAAQLQVEKDNAAAEMLLQEFASAKEVRRTAALSVRAGEAESNITELQQVTATTAKSVQQLSSKTDDNEAAIEISAQTLADLNGQLSAMLGIKVQVNNRGELVVAGIGVGVENTPAGLQSQILFLADRIAFLNSINGDATPLFVMQDGVAVLNAAIVGDLTIDFAKLKGTLRSADYVPGENGFMWSKNGGYEIVSPLPGGGKSRQTPGLIELFYPNGNRSLRLGGWT</sequence>
<name>A0ABX7QMZ3_9GAMM</name>
<feature type="domain" description="Tip attachment protein J central straight fiber" evidence="2">
    <location>
        <begin position="1077"/>
        <end position="1200"/>
    </location>
</feature>
<evidence type="ECO:0000313" key="4">
    <source>
        <dbReference type="Proteomes" id="UP000662770"/>
    </source>
</evidence>
<dbReference type="SUPFAM" id="SSF57997">
    <property type="entry name" value="Tropomyosin"/>
    <property type="match status" value="1"/>
</dbReference>
<evidence type="ECO:0000259" key="2">
    <source>
        <dbReference type="Pfam" id="PF09327"/>
    </source>
</evidence>
<protein>
    <submittedName>
        <fullName evidence="3">DUF1983 domain-containing protein</fullName>
    </submittedName>
</protein>
<dbReference type="Proteomes" id="UP000662770">
    <property type="component" value="Chromosome"/>
</dbReference>
<gene>
    <name evidence="3" type="ORF">JYB87_12810</name>
</gene>
<reference evidence="3 4" key="1">
    <citation type="submission" date="2021-03" db="EMBL/GenBank/DDBJ databases">
        <title>Novel species identification of genus Shewanella.</title>
        <authorList>
            <person name="Liu G."/>
            <person name="Zhang Q."/>
        </authorList>
    </citation>
    <scope>NUCLEOTIDE SEQUENCE [LARGE SCALE GENOMIC DNA]</scope>
    <source>
        <strain evidence="3 4">FJAT-51800</strain>
    </source>
</reference>
<feature type="region of interest" description="Disordered" evidence="1">
    <location>
        <begin position="876"/>
        <end position="914"/>
    </location>
</feature>
<dbReference type="PANTHER" id="PTHR36251">
    <property type="entry name" value="FELS-1 PROPHAGE HOST SPECIFICITY PROTEIN-RELATED"/>
    <property type="match status" value="1"/>
</dbReference>
<dbReference type="RefSeq" id="WP_207353870.1">
    <property type="nucleotide sequence ID" value="NZ_CP071503.1"/>
</dbReference>
<dbReference type="EMBL" id="CP071503">
    <property type="protein sequence ID" value="QSX32629.1"/>
    <property type="molecule type" value="Genomic_DNA"/>
</dbReference>
<keyword evidence="4" id="KW-1185">Reference proteome</keyword>
<dbReference type="PANTHER" id="PTHR36251:SF2">
    <property type="entry name" value="GIFSY-2 PROPHAGE HOST SPECIFICITY PROTEIN J, PHAGE LAMBDA"/>
    <property type="match status" value="1"/>
</dbReference>